<protein>
    <recommendedName>
        <fullName evidence="4">Gnk2-homologous domain-containing protein</fullName>
    </recommendedName>
</protein>
<accession>A0A0E0C8F0</accession>
<dbReference type="Proteomes" id="UP000008021">
    <property type="component" value="Chromosome 1"/>
</dbReference>
<dbReference type="eggNOG" id="ENOG502R509">
    <property type="taxonomic scope" value="Eukaryota"/>
</dbReference>
<reference evidence="5" key="2">
    <citation type="submission" date="2018-05" db="EMBL/GenBank/DDBJ databases">
        <title>OmerRS3 (Oryza meridionalis Reference Sequence Version 3).</title>
        <authorList>
            <person name="Zhang J."/>
            <person name="Kudrna D."/>
            <person name="Lee S."/>
            <person name="Talag J."/>
            <person name="Welchert J."/>
            <person name="Wing R.A."/>
        </authorList>
    </citation>
    <scope>NUCLEOTIDE SEQUENCE [LARGE SCALE GENOMIC DNA]</scope>
    <source>
        <strain evidence="5">cv. OR44</strain>
    </source>
</reference>
<evidence type="ECO:0000259" key="4">
    <source>
        <dbReference type="PROSITE" id="PS51473"/>
    </source>
</evidence>
<sequence>MQFVSSALATLVSCNPSLMALTKLSCLLLVCVTSSTATGARYFPQIDCSPAPTSNSSNGTAFRANLLALPTDDIPAQAAATRFASTQAGGGGGDRALALSVCLGDSAPAQYRESLAAAVADVVAGCGAASPRAGAWLDGCYRSYLAAYATDTNTTTSPSPAGGEFHRWLDNLYATLLDMRNGVAARMLATQAVDVGAAATTGLAGPVLAQCAAGVAPADCVQCLEGAAGAMPRCFRDGRLEQGEGVGVVVSDDCVLRFDMTSSPAPRTSDTCDGTCKLLALAFGVALGIILSFTFNL</sequence>
<evidence type="ECO:0000256" key="2">
    <source>
        <dbReference type="ARBA" id="ARBA00022737"/>
    </source>
</evidence>
<dbReference type="EnsemblPlants" id="OMERI01G29820.1">
    <property type="protein sequence ID" value="OMERI01G29820.1"/>
    <property type="gene ID" value="OMERI01G29820"/>
</dbReference>
<organism evidence="5">
    <name type="scientific">Oryza meridionalis</name>
    <dbReference type="NCBI Taxonomy" id="40149"/>
    <lineage>
        <taxon>Eukaryota</taxon>
        <taxon>Viridiplantae</taxon>
        <taxon>Streptophyta</taxon>
        <taxon>Embryophyta</taxon>
        <taxon>Tracheophyta</taxon>
        <taxon>Spermatophyta</taxon>
        <taxon>Magnoliopsida</taxon>
        <taxon>Liliopsida</taxon>
        <taxon>Poales</taxon>
        <taxon>Poaceae</taxon>
        <taxon>BOP clade</taxon>
        <taxon>Oryzoideae</taxon>
        <taxon>Oryzeae</taxon>
        <taxon>Oryzinae</taxon>
        <taxon>Oryza</taxon>
    </lineage>
</organism>
<keyword evidence="6" id="KW-1185">Reference proteome</keyword>
<reference evidence="5" key="1">
    <citation type="submission" date="2015-04" db="UniProtKB">
        <authorList>
            <consortium name="EnsemblPlants"/>
        </authorList>
    </citation>
    <scope>IDENTIFICATION</scope>
</reference>
<evidence type="ECO:0000256" key="1">
    <source>
        <dbReference type="ARBA" id="ARBA00022729"/>
    </source>
</evidence>
<keyword evidence="1 3" id="KW-0732">Signal</keyword>
<dbReference type="Gramene" id="OMERI01G29820.1">
    <property type="protein sequence ID" value="OMERI01G29820.1"/>
    <property type="gene ID" value="OMERI01G29820"/>
</dbReference>
<dbReference type="AlphaFoldDB" id="A0A0E0C8F0"/>
<evidence type="ECO:0000313" key="6">
    <source>
        <dbReference type="Proteomes" id="UP000008021"/>
    </source>
</evidence>
<dbReference type="InterPro" id="IPR038408">
    <property type="entry name" value="GNK2_sf"/>
</dbReference>
<feature type="domain" description="Gnk2-homologous" evidence="4">
    <location>
        <begin position="150"/>
        <end position="263"/>
    </location>
</feature>
<dbReference type="Gene3D" id="3.30.430.20">
    <property type="entry name" value="Gnk2 domain, C-X8-C-X2-C motif"/>
    <property type="match status" value="2"/>
</dbReference>
<dbReference type="PROSITE" id="PS51473">
    <property type="entry name" value="GNK2"/>
    <property type="match status" value="2"/>
</dbReference>
<dbReference type="InterPro" id="IPR002902">
    <property type="entry name" value="GNK2"/>
</dbReference>
<evidence type="ECO:0000313" key="5">
    <source>
        <dbReference type="EnsemblPlants" id="OMERI01G29820.1"/>
    </source>
</evidence>
<evidence type="ECO:0000256" key="3">
    <source>
        <dbReference type="SAM" id="SignalP"/>
    </source>
</evidence>
<feature type="signal peptide" evidence="3">
    <location>
        <begin position="1"/>
        <end position="39"/>
    </location>
</feature>
<proteinExistence type="predicted"/>
<name>A0A0E0C8F0_9ORYZ</name>
<dbReference type="PANTHER" id="PTHR32099">
    <property type="entry name" value="CYSTEINE-RICH REPEAT SECRETORY PROTEIN"/>
    <property type="match status" value="1"/>
</dbReference>
<dbReference type="STRING" id="40149.A0A0E0C8F0"/>
<feature type="domain" description="Gnk2-homologous" evidence="4">
    <location>
        <begin position="44"/>
        <end position="149"/>
    </location>
</feature>
<feature type="chain" id="PRO_5002355524" description="Gnk2-homologous domain-containing protein" evidence="3">
    <location>
        <begin position="40"/>
        <end position="297"/>
    </location>
</feature>
<keyword evidence="2" id="KW-0677">Repeat</keyword>
<dbReference type="HOGENOM" id="CLU_079194_0_0_1"/>
<dbReference type="PANTHER" id="PTHR32099:SF104">
    <property type="entry name" value="OS01G0774133 PROTEIN"/>
    <property type="match status" value="1"/>
</dbReference>